<sequence>WNEETYFYVHNLQGDVIGLLDRTGALVVRYTYDTWGKPLTVEGTLAETLGQKNPYRYRGYSYDGETGLYYVGARYYDPVITRWLSPEPNVYEGGFDEGAGLLAPNVYAYCANNPVILYDPSGEALMLALEGEGYLVTTAAAGGANFWNPVGWVLLGVAVIGVGYTIYQNQKYKPKAPSLPSYNKLRLNKNHIMSGHSAGGNRGGPNKDRFPKWMTWSMIQKAIQEAYNTGKRVQTQGDSVFLRGFSKTYNTVVEMWVNLKDKIIETAWPK</sequence>
<dbReference type="PANTHER" id="PTHR32305:SF15">
    <property type="entry name" value="PROTEIN RHSA-RELATED"/>
    <property type="match status" value="1"/>
</dbReference>
<dbReference type="Gene3D" id="2.180.10.10">
    <property type="entry name" value="RHS repeat-associated core"/>
    <property type="match status" value="1"/>
</dbReference>
<feature type="transmembrane region" description="Helical" evidence="2">
    <location>
        <begin position="146"/>
        <end position="167"/>
    </location>
</feature>
<dbReference type="EMBL" id="JAGSCS010000040">
    <property type="protein sequence ID" value="MBR0577466.1"/>
    <property type="molecule type" value="Genomic_DNA"/>
</dbReference>
<evidence type="ECO:0000259" key="3">
    <source>
        <dbReference type="Pfam" id="PF25023"/>
    </source>
</evidence>
<keyword evidence="2" id="KW-0812">Transmembrane</keyword>
<name>A0A941HRJ4_9CLOT</name>
<dbReference type="RefSeq" id="WP_211802856.1">
    <property type="nucleotide sequence ID" value="NZ_JAGSCS010000040.1"/>
</dbReference>
<dbReference type="AlphaFoldDB" id="A0A941HRJ4"/>
<keyword evidence="1" id="KW-0677">Repeat</keyword>
<feature type="domain" description="Teneurin-like YD-shell" evidence="3">
    <location>
        <begin position="2"/>
        <end position="115"/>
    </location>
</feature>
<evidence type="ECO:0000313" key="5">
    <source>
        <dbReference type="Proteomes" id="UP000675379"/>
    </source>
</evidence>
<evidence type="ECO:0000256" key="2">
    <source>
        <dbReference type="SAM" id="Phobius"/>
    </source>
</evidence>
<dbReference type="Pfam" id="PF25023">
    <property type="entry name" value="TEN_YD-shell"/>
    <property type="match status" value="1"/>
</dbReference>
<dbReference type="Proteomes" id="UP000675379">
    <property type="component" value="Unassembled WGS sequence"/>
</dbReference>
<dbReference type="PANTHER" id="PTHR32305">
    <property type="match status" value="1"/>
</dbReference>
<accession>A0A941HRJ4</accession>
<organism evidence="4 5">
    <name type="scientific">Proteiniclasticum sediminis</name>
    <dbReference type="NCBI Taxonomy" id="2804028"/>
    <lineage>
        <taxon>Bacteria</taxon>
        <taxon>Bacillati</taxon>
        <taxon>Bacillota</taxon>
        <taxon>Clostridia</taxon>
        <taxon>Eubacteriales</taxon>
        <taxon>Clostridiaceae</taxon>
        <taxon>Proteiniclasticum</taxon>
    </lineage>
</organism>
<dbReference type="InterPro" id="IPR050708">
    <property type="entry name" value="T6SS_VgrG/RHS"/>
</dbReference>
<dbReference type="InterPro" id="IPR022385">
    <property type="entry name" value="Rhs_assc_core"/>
</dbReference>
<dbReference type="NCBIfam" id="TIGR03696">
    <property type="entry name" value="Rhs_assc_core"/>
    <property type="match status" value="1"/>
</dbReference>
<comment type="caution">
    <text evidence="4">The sequence shown here is derived from an EMBL/GenBank/DDBJ whole genome shotgun (WGS) entry which is preliminary data.</text>
</comment>
<gene>
    <name evidence="4" type="ORF">KCG48_14240</name>
</gene>
<dbReference type="InterPro" id="IPR056823">
    <property type="entry name" value="TEN-like_YD-shell"/>
</dbReference>
<keyword evidence="2" id="KW-1133">Transmembrane helix</keyword>
<reference evidence="4" key="1">
    <citation type="submission" date="2021-04" db="EMBL/GenBank/DDBJ databases">
        <title>Proteiniclasticum sedimins sp. nov., an obligate anaerobic bacterium isolated from anaerobic sludge.</title>
        <authorList>
            <person name="Liu J."/>
        </authorList>
    </citation>
    <scope>NUCLEOTIDE SEQUENCE</scope>
    <source>
        <strain evidence="4">BAD-10</strain>
    </source>
</reference>
<protein>
    <submittedName>
        <fullName evidence="4">RHS repeat-associated core domain-containing protein</fullName>
    </submittedName>
</protein>
<feature type="non-terminal residue" evidence="4">
    <location>
        <position position="1"/>
    </location>
</feature>
<keyword evidence="2" id="KW-0472">Membrane</keyword>
<keyword evidence="5" id="KW-1185">Reference proteome</keyword>
<proteinExistence type="predicted"/>
<evidence type="ECO:0000313" key="4">
    <source>
        <dbReference type="EMBL" id="MBR0577466.1"/>
    </source>
</evidence>
<evidence type="ECO:0000256" key="1">
    <source>
        <dbReference type="ARBA" id="ARBA00022737"/>
    </source>
</evidence>